<accession>A0ABU3N7D6</accession>
<name>A0ABU3N7D6_9SPHN</name>
<sequence length="174" mass="18851">MIRPDLRIAFAIAFALTAATPAAARIVDPTDGSCAVAGGARIIVNVVGLKDRVGRLKLELYPANEADFLRDDRDLVREGKPFRRIWAQMPASGPVTLCIRAPNAGQWALLFTHDRDGKNKFNFWQDGAGFPSNTRLGRSRPKLRQALVNVAPGGGQITVRAQYLKGLGGFGPLD</sequence>
<evidence type="ECO:0000256" key="1">
    <source>
        <dbReference type="SAM" id="SignalP"/>
    </source>
</evidence>
<protein>
    <submittedName>
        <fullName evidence="2">DUF2141 domain-containing protein</fullName>
    </submittedName>
</protein>
<feature type="signal peptide" evidence="1">
    <location>
        <begin position="1"/>
        <end position="24"/>
    </location>
</feature>
<evidence type="ECO:0000313" key="2">
    <source>
        <dbReference type="EMBL" id="MDT8760435.1"/>
    </source>
</evidence>
<gene>
    <name evidence="2" type="ORF">MZO42_17175</name>
</gene>
<reference evidence="2" key="1">
    <citation type="submission" date="2022-04" db="EMBL/GenBank/DDBJ databases">
        <title>Tomato heritable bacteria conferring resistance against bacterial wilt.</title>
        <authorList>
            <person name="Yin J."/>
        </authorList>
    </citation>
    <scope>NUCLEOTIDE SEQUENCE</scope>
    <source>
        <strain evidence="2">Cra20</strain>
    </source>
</reference>
<keyword evidence="1" id="KW-0732">Signal</keyword>
<comment type="caution">
    <text evidence="2">The sequence shown here is derived from an EMBL/GenBank/DDBJ whole genome shotgun (WGS) entry which is preliminary data.</text>
</comment>
<dbReference type="Pfam" id="PF09912">
    <property type="entry name" value="DUF2141"/>
    <property type="match status" value="1"/>
</dbReference>
<proteinExistence type="predicted"/>
<dbReference type="InterPro" id="IPR018673">
    <property type="entry name" value="DUF2141"/>
</dbReference>
<organism evidence="2">
    <name type="scientific">Sphingomonas psychrotolerans</name>
    <dbReference type="NCBI Taxonomy" id="1327635"/>
    <lineage>
        <taxon>Bacteria</taxon>
        <taxon>Pseudomonadati</taxon>
        <taxon>Pseudomonadota</taxon>
        <taxon>Alphaproteobacteria</taxon>
        <taxon>Sphingomonadales</taxon>
        <taxon>Sphingomonadaceae</taxon>
        <taxon>Sphingomonas</taxon>
    </lineage>
</organism>
<dbReference type="EMBL" id="JALMLT010000004">
    <property type="protein sequence ID" value="MDT8760435.1"/>
    <property type="molecule type" value="Genomic_DNA"/>
</dbReference>
<feature type="chain" id="PRO_5046274878" evidence="1">
    <location>
        <begin position="25"/>
        <end position="174"/>
    </location>
</feature>